<organism evidence="2 3">
    <name type="scientific">Streptomyces albospinus</name>
    <dbReference type="NCBI Taxonomy" id="285515"/>
    <lineage>
        <taxon>Bacteria</taxon>
        <taxon>Bacillati</taxon>
        <taxon>Actinomycetota</taxon>
        <taxon>Actinomycetes</taxon>
        <taxon>Kitasatosporales</taxon>
        <taxon>Streptomycetaceae</taxon>
        <taxon>Streptomyces</taxon>
    </lineage>
</organism>
<reference evidence="3" key="1">
    <citation type="journal article" date="2019" name="Int. J. Syst. Evol. Microbiol.">
        <title>The Global Catalogue of Microorganisms (GCM) 10K type strain sequencing project: providing services to taxonomists for standard genome sequencing and annotation.</title>
        <authorList>
            <consortium name="The Broad Institute Genomics Platform"/>
            <consortium name="The Broad Institute Genome Sequencing Center for Infectious Disease"/>
            <person name="Wu L."/>
            <person name="Ma J."/>
        </authorList>
    </citation>
    <scope>NUCLEOTIDE SEQUENCE [LARGE SCALE GENOMIC DNA]</scope>
    <source>
        <strain evidence="3">JCM 3399</strain>
    </source>
</reference>
<evidence type="ECO:0000313" key="2">
    <source>
        <dbReference type="EMBL" id="GGU41553.1"/>
    </source>
</evidence>
<protein>
    <submittedName>
        <fullName evidence="2">Uncharacterized protein</fullName>
    </submittedName>
</protein>
<accession>A0ABQ2UJW2</accession>
<name>A0ABQ2UJW2_9ACTN</name>
<sequence>MAASLAGELAEALDLAGRQLVSKSHGVANGCDELAEIVDELAADAADLVDEIAEELAEAVATEPKPRRQRTQRKAVPLAVVKNTIAAMKASGEEVTGPTLAERLGCSERSGYRYLGEVRAA</sequence>
<evidence type="ECO:0000313" key="3">
    <source>
        <dbReference type="Proteomes" id="UP000654471"/>
    </source>
</evidence>
<proteinExistence type="predicted"/>
<dbReference type="Proteomes" id="UP000654471">
    <property type="component" value="Unassembled WGS sequence"/>
</dbReference>
<keyword evidence="3" id="KW-1185">Reference proteome</keyword>
<gene>
    <name evidence="2" type="ORF">GCM10010211_00670</name>
</gene>
<dbReference type="EMBL" id="BMRP01000001">
    <property type="protein sequence ID" value="GGU41553.1"/>
    <property type="molecule type" value="Genomic_DNA"/>
</dbReference>
<evidence type="ECO:0000256" key="1">
    <source>
        <dbReference type="SAM" id="Coils"/>
    </source>
</evidence>
<comment type="caution">
    <text evidence="2">The sequence shown here is derived from an EMBL/GenBank/DDBJ whole genome shotgun (WGS) entry which is preliminary data.</text>
</comment>
<feature type="coiled-coil region" evidence="1">
    <location>
        <begin position="31"/>
        <end position="58"/>
    </location>
</feature>
<keyword evidence="1" id="KW-0175">Coiled coil</keyword>